<accession>A0A0D5NFW4</accession>
<keyword evidence="2" id="KW-1185">Reference proteome</keyword>
<name>A0A0D5NFW4_9BACL</name>
<evidence type="ECO:0000313" key="2">
    <source>
        <dbReference type="Proteomes" id="UP000032633"/>
    </source>
</evidence>
<dbReference type="RefSeq" id="WP_045669476.1">
    <property type="nucleotide sequence ID" value="NZ_CP011058.1"/>
</dbReference>
<dbReference type="EMBL" id="CP011058">
    <property type="protein sequence ID" value="AJY74040.1"/>
    <property type="molecule type" value="Genomic_DNA"/>
</dbReference>
<dbReference type="PATRIC" id="fig|1126833.4.peg.1050"/>
<reference evidence="2" key="2">
    <citation type="submission" date="2015-03" db="EMBL/GenBank/DDBJ databases">
        <title>Genome sequence of Paenibacillus beijingensis strain DSM 24997T.</title>
        <authorList>
            <person name="Kwak Y."/>
            <person name="Shin J.-H."/>
        </authorList>
    </citation>
    <scope>NUCLEOTIDE SEQUENCE [LARGE SCALE GENOMIC DNA]</scope>
    <source>
        <strain evidence="2">DSM 24997</strain>
    </source>
</reference>
<dbReference type="Proteomes" id="UP000032633">
    <property type="component" value="Chromosome"/>
</dbReference>
<dbReference type="PROSITE" id="PS51257">
    <property type="entry name" value="PROKAR_LIPOPROTEIN"/>
    <property type="match status" value="1"/>
</dbReference>
<dbReference type="HOGENOM" id="CLU_150008_0_0_9"/>
<dbReference type="KEGG" id="pbj:VN24_04750"/>
<evidence type="ECO:0008006" key="3">
    <source>
        <dbReference type="Google" id="ProtNLM"/>
    </source>
</evidence>
<sequence>MKKSLLTLMAICLVIVGCQTVSSTHEKILSSAQILDLFEKPGIQLTEPTGLHPENVFLRTLNEVSPQAFTINEGQLISIYVYPSSREAKKGIKDFEEKTAAASVVPHNRYQVANVLLFYVTEGSPDDKRIELVVEEMRSLTNLN</sequence>
<gene>
    <name evidence="1" type="ORF">VN24_04750</name>
</gene>
<reference evidence="1 2" key="1">
    <citation type="journal article" date="2015" name="J. Biotechnol.">
        <title>Complete genome sequence of Paenibacillus beijingensis 7188(T) (=DSM 24997(T)), a novel rhizobacterium from jujube garden soil.</title>
        <authorList>
            <person name="Kwak Y."/>
            <person name="Shin J.H."/>
        </authorList>
    </citation>
    <scope>NUCLEOTIDE SEQUENCE [LARGE SCALE GENOMIC DNA]</scope>
    <source>
        <strain evidence="1 2">DSM 24997</strain>
    </source>
</reference>
<dbReference type="AlphaFoldDB" id="A0A0D5NFW4"/>
<proteinExistence type="predicted"/>
<protein>
    <recommendedName>
        <fullName evidence="3">Lipoprotein</fullName>
    </recommendedName>
</protein>
<organism evidence="1 2">
    <name type="scientific">Paenibacillus beijingensis</name>
    <dbReference type="NCBI Taxonomy" id="1126833"/>
    <lineage>
        <taxon>Bacteria</taxon>
        <taxon>Bacillati</taxon>
        <taxon>Bacillota</taxon>
        <taxon>Bacilli</taxon>
        <taxon>Bacillales</taxon>
        <taxon>Paenibacillaceae</taxon>
        <taxon>Paenibacillus</taxon>
    </lineage>
</organism>
<evidence type="ECO:0000313" key="1">
    <source>
        <dbReference type="EMBL" id="AJY74040.1"/>
    </source>
</evidence>